<evidence type="ECO:0000256" key="1">
    <source>
        <dbReference type="SAM" id="SignalP"/>
    </source>
</evidence>
<feature type="chain" id="PRO_5036447114" evidence="1">
    <location>
        <begin position="24"/>
        <end position="116"/>
    </location>
</feature>
<proteinExistence type="predicted"/>
<sequence length="116" mass="13978">MDIARKIQLVAIFLLGTIMFCVSSDLENYNHIEPNEHSPQEMQDSDTHMIQKRPTVLLNRLVYALQNVIQPDETFNRQHQELERRGYPKHYWKCYFNAVSCFRRKRQDLNWMNPSH</sequence>
<accession>A0A8X6KQU9</accession>
<feature type="signal peptide" evidence="1">
    <location>
        <begin position="1"/>
        <end position="23"/>
    </location>
</feature>
<comment type="caution">
    <text evidence="2">The sequence shown here is derived from an EMBL/GenBank/DDBJ whole genome shotgun (WGS) entry which is preliminary data.</text>
</comment>
<protein>
    <submittedName>
        <fullName evidence="2">Uncharacterized protein</fullName>
    </submittedName>
</protein>
<evidence type="ECO:0000313" key="3">
    <source>
        <dbReference type="Proteomes" id="UP000887116"/>
    </source>
</evidence>
<keyword evidence="1" id="KW-0732">Signal</keyword>
<organism evidence="2 3">
    <name type="scientific">Trichonephila clavata</name>
    <name type="common">Joro spider</name>
    <name type="synonym">Nephila clavata</name>
    <dbReference type="NCBI Taxonomy" id="2740835"/>
    <lineage>
        <taxon>Eukaryota</taxon>
        <taxon>Metazoa</taxon>
        <taxon>Ecdysozoa</taxon>
        <taxon>Arthropoda</taxon>
        <taxon>Chelicerata</taxon>
        <taxon>Arachnida</taxon>
        <taxon>Araneae</taxon>
        <taxon>Araneomorphae</taxon>
        <taxon>Entelegynae</taxon>
        <taxon>Araneoidea</taxon>
        <taxon>Nephilidae</taxon>
        <taxon>Trichonephila</taxon>
    </lineage>
</organism>
<reference evidence="2" key="1">
    <citation type="submission" date="2020-07" db="EMBL/GenBank/DDBJ databases">
        <title>Multicomponent nature underlies the extraordinary mechanical properties of spider dragline silk.</title>
        <authorList>
            <person name="Kono N."/>
            <person name="Nakamura H."/>
            <person name="Mori M."/>
            <person name="Yoshida Y."/>
            <person name="Ohtoshi R."/>
            <person name="Malay A.D."/>
            <person name="Moran D.A.P."/>
            <person name="Tomita M."/>
            <person name="Numata K."/>
            <person name="Arakawa K."/>
        </authorList>
    </citation>
    <scope>NUCLEOTIDE SEQUENCE</scope>
</reference>
<gene>
    <name evidence="2" type="primary">AVEN_76703_1</name>
    <name evidence="2" type="ORF">TNCT_541181</name>
</gene>
<dbReference type="AlphaFoldDB" id="A0A8X6KQU9"/>
<evidence type="ECO:0000313" key="2">
    <source>
        <dbReference type="EMBL" id="GFQ79188.1"/>
    </source>
</evidence>
<keyword evidence="3" id="KW-1185">Reference proteome</keyword>
<name>A0A8X6KQU9_TRICU</name>
<dbReference type="EMBL" id="BMAO01002221">
    <property type="protein sequence ID" value="GFQ79188.1"/>
    <property type="molecule type" value="Genomic_DNA"/>
</dbReference>
<dbReference type="Proteomes" id="UP000887116">
    <property type="component" value="Unassembled WGS sequence"/>
</dbReference>
<dbReference type="OrthoDB" id="7464898at2759"/>